<organism evidence="1 2">
    <name type="scientific">Trichonephila clavata</name>
    <name type="common">Joro spider</name>
    <name type="synonym">Nephila clavata</name>
    <dbReference type="NCBI Taxonomy" id="2740835"/>
    <lineage>
        <taxon>Eukaryota</taxon>
        <taxon>Metazoa</taxon>
        <taxon>Ecdysozoa</taxon>
        <taxon>Arthropoda</taxon>
        <taxon>Chelicerata</taxon>
        <taxon>Arachnida</taxon>
        <taxon>Araneae</taxon>
        <taxon>Araneomorphae</taxon>
        <taxon>Entelegynae</taxon>
        <taxon>Araneoidea</taxon>
        <taxon>Nephilidae</taxon>
        <taxon>Trichonephila</taxon>
    </lineage>
</organism>
<dbReference type="InterPro" id="IPR001888">
    <property type="entry name" value="Transposase_1"/>
</dbReference>
<evidence type="ECO:0000313" key="2">
    <source>
        <dbReference type="Proteomes" id="UP000887116"/>
    </source>
</evidence>
<keyword evidence="2" id="KW-1185">Reference proteome</keyword>
<dbReference type="GO" id="GO:0003676">
    <property type="term" value="F:nucleic acid binding"/>
    <property type="evidence" value="ECO:0007669"/>
    <property type="project" value="InterPro"/>
</dbReference>
<sequence>MLPEHSKENLDMWRVSQHIIPRLLTTELKMERMTISGHLIDKVDKIPWILNHVITGDETGCYLFDIQLKHATSTWKSPSSPRSKKFRQHRSKGKIMMEVFFDSLGTLLSKFITESLTGNKEHYLCVLRHLRDSIRPQI</sequence>
<dbReference type="Pfam" id="PF01359">
    <property type="entry name" value="Transposase_1"/>
    <property type="match status" value="1"/>
</dbReference>
<reference evidence="1" key="1">
    <citation type="submission" date="2020-07" db="EMBL/GenBank/DDBJ databases">
        <title>Multicomponent nature underlies the extraordinary mechanical properties of spider dragline silk.</title>
        <authorList>
            <person name="Kono N."/>
            <person name="Nakamura H."/>
            <person name="Mori M."/>
            <person name="Yoshida Y."/>
            <person name="Ohtoshi R."/>
            <person name="Malay A.D."/>
            <person name="Moran D.A.P."/>
            <person name="Tomita M."/>
            <person name="Numata K."/>
            <person name="Arakawa K."/>
        </authorList>
    </citation>
    <scope>NUCLEOTIDE SEQUENCE</scope>
</reference>
<dbReference type="PANTHER" id="PTHR46060:SF1">
    <property type="entry name" value="MARINER MOS1 TRANSPOSASE-LIKE PROTEIN"/>
    <property type="match status" value="1"/>
</dbReference>
<dbReference type="EMBL" id="BMAO01016138">
    <property type="protein sequence ID" value="GFR06470.1"/>
    <property type="molecule type" value="Genomic_DNA"/>
</dbReference>
<gene>
    <name evidence="1" type="primary">g.40685</name>
    <name evidence="1" type="ORF">TNCT_174391</name>
</gene>
<dbReference type="Proteomes" id="UP000887116">
    <property type="component" value="Unassembled WGS sequence"/>
</dbReference>
<evidence type="ECO:0000313" key="1">
    <source>
        <dbReference type="EMBL" id="GFR06470.1"/>
    </source>
</evidence>
<dbReference type="Gene3D" id="3.30.420.10">
    <property type="entry name" value="Ribonuclease H-like superfamily/Ribonuclease H"/>
    <property type="match status" value="1"/>
</dbReference>
<proteinExistence type="predicted"/>
<protein>
    <submittedName>
        <fullName evidence="1">HTH_48 domain-containing protein</fullName>
    </submittedName>
</protein>
<accession>A0A8X6GPX0</accession>
<dbReference type="OrthoDB" id="6433552at2759"/>
<name>A0A8X6GPX0_TRICU</name>
<dbReference type="PANTHER" id="PTHR46060">
    <property type="entry name" value="MARINER MOS1 TRANSPOSASE-LIKE PROTEIN"/>
    <property type="match status" value="1"/>
</dbReference>
<comment type="caution">
    <text evidence="1">The sequence shown here is derived from an EMBL/GenBank/DDBJ whole genome shotgun (WGS) entry which is preliminary data.</text>
</comment>
<dbReference type="AlphaFoldDB" id="A0A8X6GPX0"/>
<dbReference type="InterPro" id="IPR036397">
    <property type="entry name" value="RNaseH_sf"/>
</dbReference>
<dbReference type="InterPro" id="IPR052709">
    <property type="entry name" value="Transposase-MT_Hybrid"/>
</dbReference>